<gene>
    <name evidence="3" type="ORF">GA0070611_1281</name>
</gene>
<dbReference type="Proteomes" id="UP000199385">
    <property type="component" value="Chromosome I"/>
</dbReference>
<keyword evidence="4" id="KW-1185">Reference proteome</keyword>
<accession>A0A1A8Z9H9</accession>
<protein>
    <recommendedName>
        <fullName evidence="5">Lipoprotein</fullName>
    </recommendedName>
</protein>
<dbReference type="STRING" id="261654.GA0070611_1281"/>
<feature type="chain" id="PRO_5039540952" description="Lipoprotein" evidence="2">
    <location>
        <begin position="23"/>
        <end position="159"/>
    </location>
</feature>
<evidence type="ECO:0000256" key="1">
    <source>
        <dbReference type="SAM" id="MobiDB-lite"/>
    </source>
</evidence>
<evidence type="ECO:0000313" key="3">
    <source>
        <dbReference type="EMBL" id="SBT40492.1"/>
    </source>
</evidence>
<evidence type="ECO:0000256" key="2">
    <source>
        <dbReference type="SAM" id="SignalP"/>
    </source>
</evidence>
<dbReference type="PATRIC" id="fig|261654.4.peg.1301"/>
<evidence type="ECO:0000313" key="4">
    <source>
        <dbReference type="Proteomes" id="UP000199385"/>
    </source>
</evidence>
<name>A0A1A8Z9H9_9ACTN</name>
<reference evidence="4" key="1">
    <citation type="submission" date="2016-06" db="EMBL/GenBank/DDBJ databases">
        <authorList>
            <person name="Varghese N."/>
            <person name="Submissions Spin"/>
        </authorList>
    </citation>
    <scope>NUCLEOTIDE SEQUENCE [LARGE SCALE GENOMIC DNA]</scope>
    <source>
        <strain evidence="4">DSM 44815</strain>
    </source>
</reference>
<feature type="signal peptide" evidence="2">
    <location>
        <begin position="1"/>
        <end position="22"/>
    </location>
</feature>
<proteinExistence type="predicted"/>
<sequence length="159" mass="15694">MRTIRLVLGGTALLAAMLVAGCDDGNDTANTAGTPAAAAATPQATSTATAGATGLPADAKETCTKLDADIKAALGRVAKATKIGPPAGHSAVSAQYSAGAAGMYVHTFTSSDAVNNAAKQVATAMTQLADAWAKNPKQKPSTAELDAAVTQVHTVCRAG</sequence>
<dbReference type="EMBL" id="LT594323">
    <property type="protein sequence ID" value="SBT40492.1"/>
    <property type="molecule type" value="Genomic_DNA"/>
</dbReference>
<keyword evidence="2" id="KW-0732">Signal</keyword>
<feature type="region of interest" description="Disordered" evidence="1">
    <location>
        <begin position="33"/>
        <end position="54"/>
    </location>
</feature>
<dbReference type="RefSeq" id="WP_231921346.1">
    <property type="nucleotide sequence ID" value="NZ_LT594323.1"/>
</dbReference>
<dbReference type="PROSITE" id="PS51257">
    <property type="entry name" value="PROKAR_LIPOPROTEIN"/>
    <property type="match status" value="1"/>
</dbReference>
<organism evidence="3 4">
    <name type="scientific">Micromonospora auratinigra</name>
    <dbReference type="NCBI Taxonomy" id="261654"/>
    <lineage>
        <taxon>Bacteria</taxon>
        <taxon>Bacillati</taxon>
        <taxon>Actinomycetota</taxon>
        <taxon>Actinomycetes</taxon>
        <taxon>Micromonosporales</taxon>
        <taxon>Micromonosporaceae</taxon>
        <taxon>Micromonospora</taxon>
    </lineage>
</organism>
<dbReference type="AlphaFoldDB" id="A0A1A8Z9H9"/>
<evidence type="ECO:0008006" key="5">
    <source>
        <dbReference type="Google" id="ProtNLM"/>
    </source>
</evidence>